<dbReference type="AlphaFoldDB" id="R7Q4D6"/>
<keyword evidence="3" id="KW-1185">Reference proteome</keyword>
<feature type="compositionally biased region" description="Basic and acidic residues" evidence="1">
    <location>
        <begin position="133"/>
        <end position="144"/>
    </location>
</feature>
<gene>
    <name evidence="2" type="ORF">CHC_T00008063001</name>
</gene>
<dbReference type="GeneID" id="17319745"/>
<organism evidence="2 3">
    <name type="scientific">Chondrus crispus</name>
    <name type="common">Carrageen Irish moss</name>
    <name type="synonym">Polymorpha crispa</name>
    <dbReference type="NCBI Taxonomy" id="2769"/>
    <lineage>
        <taxon>Eukaryota</taxon>
        <taxon>Rhodophyta</taxon>
        <taxon>Florideophyceae</taxon>
        <taxon>Rhodymeniophycidae</taxon>
        <taxon>Gigartinales</taxon>
        <taxon>Gigartinaceae</taxon>
        <taxon>Chondrus</taxon>
    </lineage>
</organism>
<feature type="compositionally biased region" description="Polar residues" evidence="1">
    <location>
        <begin position="114"/>
        <end position="131"/>
    </location>
</feature>
<dbReference type="Proteomes" id="UP000012073">
    <property type="component" value="Unassembled WGS sequence"/>
</dbReference>
<protein>
    <recommendedName>
        <fullName evidence="4">BACK domain-containing protein</fullName>
    </recommendedName>
</protein>
<dbReference type="RefSeq" id="XP_005711995.1">
    <property type="nucleotide sequence ID" value="XM_005711938.1"/>
</dbReference>
<dbReference type="Gramene" id="CDF32330">
    <property type="protein sequence ID" value="CDF32330"/>
    <property type="gene ID" value="CHC_T00008063001"/>
</dbReference>
<sequence length="263" mass="30111">MLLRDFLYTRPVCLQDVSFKDICNLAKVAHRWDLLVLFNSILQYVKDTNLLSCGTRVVLFAEVVKLHILPLDHTRYFWEQVGHFYKDLTSFPQTKQKTQNFSRSNVTDVDGDTNDINGSQARESGTESLSRGRNVDRNSSEDGVHPTVDIFPNKQVICPRFPGLWTLALSQGMVQVVLSAALTESKISNNDTLHLWHVVLKFLEPRIESDKEVCSLLDSFPNRSDECVSSVLNDMKIDEQCSTRAMRLFAKSQEVKTTQRNYY</sequence>
<evidence type="ECO:0000313" key="2">
    <source>
        <dbReference type="EMBL" id="CDF32330.1"/>
    </source>
</evidence>
<reference evidence="3" key="1">
    <citation type="journal article" date="2013" name="Proc. Natl. Acad. Sci. U.S.A.">
        <title>Genome structure and metabolic features in the red seaweed Chondrus crispus shed light on evolution of the Archaeplastida.</title>
        <authorList>
            <person name="Collen J."/>
            <person name="Porcel B."/>
            <person name="Carre W."/>
            <person name="Ball S.G."/>
            <person name="Chaparro C."/>
            <person name="Tonon T."/>
            <person name="Barbeyron T."/>
            <person name="Michel G."/>
            <person name="Noel B."/>
            <person name="Valentin K."/>
            <person name="Elias M."/>
            <person name="Artiguenave F."/>
            <person name="Arun A."/>
            <person name="Aury J.M."/>
            <person name="Barbosa-Neto J.F."/>
            <person name="Bothwell J.H."/>
            <person name="Bouget F.Y."/>
            <person name="Brillet L."/>
            <person name="Cabello-Hurtado F."/>
            <person name="Capella-Gutierrez S."/>
            <person name="Charrier B."/>
            <person name="Cladiere L."/>
            <person name="Cock J.M."/>
            <person name="Coelho S.M."/>
            <person name="Colleoni C."/>
            <person name="Czjzek M."/>
            <person name="Da Silva C."/>
            <person name="Delage L."/>
            <person name="Denoeud F."/>
            <person name="Deschamps P."/>
            <person name="Dittami S.M."/>
            <person name="Gabaldon T."/>
            <person name="Gachon C.M."/>
            <person name="Groisillier A."/>
            <person name="Herve C."/>
            <person name="Jabbari K."/>
            <person name="Katinka M."/>
            <person name="Kloareg B."/>
            <person name="Kowalczyk N."/>
            <person name="Labadie K."/>
            <person name="Leblanc C."/>
            <person name="Lopez P.J."/>
            <person name="McLachlan D.H."/>
            <person name="Meslet-Cladiere L."/>
            <person name="Moustafa A."/>
            <person name="Nehr Z."/>
            <person name="Nyvall Collen P."/>
            <person name="Panaud O."/>
            <person name="Partensky F."/>
            <person name="Poulain J."/>
            <person name="Rensing S.A."/>
            <person name="Rousvoal S."/>
            <person name="Samson G."/>
            <person name="Symeonidi A."/>
            <person name="Weissenbach J."/>
            <person name="Zambounis A."/>
            <person name="Wincker P."/>
            <person name="Boyen C."/>
        </authorList>
    </citation>
    <scope>NUCLEOTIDE SEQUENCE [LARGE SCALE GENOMIC DNA]</scope>
    <source>
        <strain evidence="3">cv. Stackhouse</strain>
    </source>
</reference>
<feature type="region of interest" description="Disordered" evidence="1">
    <location>
        <begin position="96"/>
        <end position="145"/>
    </location>
</feature>
<dbReference type="EMBL" id="HG001477">
    <property type="protein sequence ID" value="CDF32330.1"/>
    <property type="molecule type" value="Genomic_DNA"/>
</dbReference>
<dbReference type="PhylomeDB" id="R7Q4D6"/>
<proteinExistence type="predicted"/>
<dbReference type="KEGG" id="ccp:CHC_T00008063001"/>
<evidence type="ECO:0000313" key="3">
    <source>
        <dbReference type="Proteomes" id="UP000012073"/>
    </source>
</evidence>
<name>R7Q4D6_CHOCR</name>
<feature type="compositionally biased region" description="Polar residues" evidence="1">
    <location>
        <begin position="96"/>
        <end position="107"/>
    </location>
</feature>
<accession>R7Q4D6</accession>
<evidence type="ECO:0000256" key="1">
    <source>
        <dbReference type="SAM" id="MobiDB-lite"/>
    </source>
</evidence>
<evidence type="ECO:0008006" key="4">
    <source>
        <dbReference type="Google" id="ProtNLM"/>
    </source>
</evidence>